<reference evidence="1" key="1">
    <citation type="submission" date="2021-09" db="EMBL/GenBank/DDBJ databases">
        <authorList>
            <person name="Smyrli M."/>
        </authorList>
    </citation>
    <scope>NUCLEOTIDE SEQUENCE</scope>
    <source>
        <strain evidence="1">LAR25</strain>
    </source>
</reference>
<accession>A0A9X4EM18</accession>
<sequence>MRNKILTLILLVFIVSCKKQEKKSIEKKDEIITENYDVLSTTEDTLNEYDLDQLQGIWKSFSYYLEHEQDDKDEHKNEYYKVVSKSKCLDIILREHEMDSILYKTYELGFIDNKNQYKKGMEKPPLKTKGSFLVRNLKGVFQKGEGTQKFIEEFEVSQNIQRNYDTYELLDDGFNYKNFGVVEKVQFKKVLALPVEVYKELKGISAIEVEAFNIAELSSMVVVNVPKSYFYEDENLEVKKRAFLIQNDKAYLEEINDNSVKVYYDGVKITSGYLKKSEVTILQD</sequence>
<proteinExistence type="predicted"/>
<evidence type="ECO:0000313" key="1">
    <source>
        <dbReference type="EMBL" id="MDE1206466.1"/>
    </source>
</evidence>
<evidence type="ECO:0000313" key="2">
    <source>
        <dbReference type="Proteomes" id="UP001149303"/>
    </source>
</evidence>
<dbReference type="PROSITE" id="PS51257">
    <property type="entry name" value="PROKAR_LIPOPROTEIN"/>
    <property type="match status" value="1"/>
</dbReference>
<gene>
    <name evidence="1" type="ORF">LCI24_06615</name>
</gene>
<comment type="caution">
    <text evidence="1">The sequence shown here is derived from an EMBL/GenBank/DDBJ whole genome shotgun (WGS) entry which is preliminary data.</text>
</comment>
<protein>
    <submittedName>
        <fullName evidence="1">Uncharacterized protein</fullName>
    </submittedName>
</protein>
<dbReference type="Proteomes" id="UP001149303">
    <property type="component" value="Unassembled WGS sequence"/>
</dbReference>
<keyword evidence="2" id="KW-1185">Reference proteome</keyword>
<dbReference type="RefSeq" id="WP_274639662.1">
    <property type="nucleotide sequence ID" value="NZ_JAIWJY010000003.1"/>
</dbReference>
<organism evidence="1 2">
    <name type="scientific">Tenacibaculum larymnensis</name>
    <dbReference type="NCBI Taxonomy" id="2878201"/>
    <lineage>
        <taxon>Bacteria</taxon>
        <taxon>Pseudomonadati</taxon>
        <taxon>Bacteroidota</taxon>
        <taxon>Flavobacteriia</taxon>
        <taxon>Flavobacteriales</taxon>
        <taxon>Flavobacteriaceae</taxon>
        <taxon>Tenacibaculum</taxon>
    </lineage>
</organism>
<dbReference type="EMBL" id="JAIWJY010000003">
    <property type="protein sequence ID" value="MDE1206466.1"/>
    <property type="molecule type" value="Genomic_DNA"/>
</dbReference>
<name>A0A9X4EM18_9FLAO</name>
<dbReference type="AlphaFoldDB" id="A0A9X4EM18"/>